<dbReference type="InterPro" id="IPR033910">
    <property type="entry name" value="GluRS_core"/>
</dbReference>
<keyword evidence="4 8" id="KW-0547">Nucleotide-binding</keyword>
<dbReference type="Gene3D" id="1.10.8.70">
    <property type="entry name" value="Glutamate-tRNA synthetase, class I, anticodon-binding domain 1"/>
    <property type="match status" value="1"/>
</dbReference>
<dbReference type="Gene3D" id="1.10.10.350">
    <property type="match status" value="1"/>
</dbReference>
<keyword evidence="6 8" id="KW-0648">Protein biosynthesis</keyword>
<evidence type="ECO:0000256" key="6">
    <source>
        <dbReference type="ARBA" id="ARBA00022917"/>
    </source>
</evidence>
<dbReference type="InterPro" id="IPR049940">
    <property type="entry name" value="GluQ/Sye"/>
</dbReference>
<dbReference type="HAMAP" id="MF_00022">
    <property type="entry name" value="Glu_tRNA_synth_type1"/>
    <property type="match status" value="1"/>
</dbReference>
<feature type="short sequence motif" description="'KMSKS' region" evidence="8">
    <location>
        <begin position="209"/>
        <end position="213"/>
    </location>
</feature>
<evidence type="ECO:0000259" key="9">
    <source>
        <dbReference type="Pfam" id="PF00749"/>
    </source>
</evidence>
<comment type="similarity">
    <text evidence="1 8">Belongs to the class-I aminoacyl-tRNA synthetase family. Glutamate--tRNA ligase type 1 subfamily.</text>
</comment>
<dbReference type="EC" id="6.1.1.17" evidence="8"/>
<dbReference type="InterPro" id="IPR008925">
    <property type="entry name" value="aa_tRNA-synth_I_cd-bd_sf"/>
</dbReference>
<keyword evidence="12" id="KW-1185">Reference proteome</keyword>
<dbReference type="InterPro" id="IPR020752">
    <property type="entry name" value="Glu-tRNA-synth_I_codon-bd_sub1"/>
</dbReference>
<evidence type="ECO:0000256" key="4">
    <source>
        <dbReference type="ARBA" id="ARBA00022741"/>
    </source>
</evidence>
<evidence type="ECO:0000256" key="7">
    <source>
        <dbReference type="ARBA" id="ARBA00023146"/>
    </source>
</evidence>
<name>A0A5R8KC40_9BACT</name>
<evidence type="ECO:0000256" key="2">
    <source>
        <dbReference type="ARBA" id="ARBA00022490"/>
    </source>
</evidence>
<dbReference type="InterPro" id="IPR001412">
    <property type="entry name" value="aa-tRNA-synth_I_CS"/>
</dbReference>
<dbReference type="Pfam" id="PF00749">
    <property type="entry name" value="tRNA-synt_1c"/>
    <property type="match status" value="1"/>
</dbReference>
<evidence type="ECO:0000313" key="12">
    <source>
        <dbReference type="Proteomes" id="UP000306196"/>
    </source>
</evidence>
<dbReference type="SUPFAM" id="SSF52374">
    <property type="entry name" value="Nucleotidylyl transferase"/>
    <property type="match status" value="1"/>
</dbReference>
<feature type="domain" description="Aminoacyl-tRNA synthetase class I anticodon-binding" evidence="10">
    <location>
        <begin position="294"/>
        <end position="433"/>
    </location>
</feature>
<protein>
    <recommendedName>
        <fullName evidence="8">Glutamate--tRNA ligase</fullName>
        <ecNumber evidence="8">6.1.1.17</ecNumber>
    </recommendedName>
    <alternativeName>
        <fullName evidence="8">Glutamyl-tRNA synthetase</fullName>
        <shortName evidence="8">GluRS</shortName>
    </alternativeName>
</protein>
<dbReference type="InterPro" id="IPR014729">
    <property type="entry name" value="Rossmann-like_a/b/a_fold"/>
</dbReference>
<dbReference type="PRINTS" id="PR00987">
    <property type="entry name" value="TRNASYNTHGLU"/>
</dbReference>
<evidence type="ECO:0000256" key="5">
    <source>
        <dbReference type="ARBA" id="ARBA00022840"/>
    </source>
</evidence>
<dbReference type="PANTHER" id="PTHR43311">
    <property type="entry name" value="GLUTAMATE--TRNA LIGASE"/>
    <property type="match status" value="1"/>
</dbReference>
<dbReference type="Pfam" id="PF19269">
    <property type="entry name" value="Anticodon_2"/>
    <property type="match status" value="1"/>
</dbReference>
<evidence type="ECO:0000256" key="1">
    <source>
        <dbReference type="ARBA" id="ARBA00007894"/>
    </source>
</evidence>
<dbReference type="InterPro" id="IPR000924">
    <property type="entry name" value="Glu/Gln-tRNA-synth"/>
</dbReference>
<keyword evidence="7 8" id="KW-0030">Aminoacyl-tRNA synthetase</keyword>
<proteinExistence type="inferred from homology"/>
<dbReference type="GO" id="GO:0006424">
    <property type="term" value="P:glutamyl-tRNA aminoacylation"/>
    <property type="evidence" value="ECO:0007669"/>
    <property type="project" value="UniProtKB-UniRule"/>
</dbReference>
<dbReference type="AlphaFoldDB" id="A0A5R8KC40"/>
<feature type="short sequence motif" description="'HIGH' region" evidence="8">
    <location>
        <begin position="11"/>
        <end position="21"/>
    </location>
</feature>
<feature type="binding site" evidence="8">
    <location>
        <position position="212"/>
    </location>
    <ligand>
        <name>ATP</name>
        <dbReference type="ChEBI" id="CHEBI:30616"/>
    </ligand>
</feature>
<evidence type="ECO:0000259" key="10">
    <source>
        <dbReference type="Pfam" id="PF19269"/>
    </source>
</evidence>
<dbReference type="InterPro" id="IPR020751">
    <property type="entry name" value="aa-tRNA-synth_I_codon-bd_sub2"/>
</dbReference>
<dbReference type="PROSITE" id="PS00178">
    <property type="entry name" value="AA_TRNA_LIGASE_I"/>
    <property type="match status" value="1"/>
</dbReference>
<keyword evidence="5 8" id="KW-0067">ATP-binding</keyword>
<dbReference type="SUPFAM" id="SSF48163">
    <property type="entry name" value="An anticodon-binding domain of class I aminoacyl-tRNA synthetases"/>
    <property type="match status" value="1"/>
</dbReference>
<organism evidence="11 12">
    <name type="scientific">Phragmitibacter flavus</name>
    <dbReference type="NCBI Taxonomy" id="2576071"/>
    <lineage>
        <taxon>Bacteria</taxon>
        <taxon>Pseudomonadati</taxon>
        <taxon>Verrucomicrobiota</taxon>
        <taxon>Verrucomicrobiia</taxon>
        <taxon>Verrucomicrobiales</taxon>
        <taxon>Verrucomicrobiaceae</taxon>
        <taxon>Phragmitibacter</taxon>
    </lineage>
</organism>
<dbReference type="Proteomes" id="UP000306196">
    <property type="component" value="Unassembled WGS sequence"/>
</dbReference>
<dbReference type="OrthoDB" id="9807503at2"/>
<dbReference type="InterPro" id="IPR020058">
    <property type="entry name" value="Glu/Gln-tRNA-synth_Ib_cat-dom"/>
</dbReference>
<dbReference type="PANTHER" id="PTHR43311:SF2">
    <property type="entry name" value="GLUTAMATE--TRNA LIGASE, MITOCHONDRIAL-RELATED"/>
    <property type="match status" value="1"/>
</dbReference>
<dbReference type="GO" id="GO:0005524">
    <property type="term" value="F:ATP binding"/>
    <property type="evidence" value="ECO:0007669"/>
    <property type="project" value="UniProtKB-UniRule"/>
</dbReference>
<dbReference type="InterPro" id="IPR004527">
    <property type="entry name" value="Glu-tRNA-ligase_bac/mito"/>
</dbReference>
<comment type="function">
    <text evidence="8">Catalyzes the attachment of glutamate to tRNA(Glu) in a two-step reaction: glutamate is first activated by ATP to form Glu-AMP and then transferred to the acceptor end of tRNA(Glu).</text>
</comment>
<keyword evidence="3 8" id="KW-0436">Ligase</keyword>
<feature type="domain" description="Glutamyl/glutaminyl-tRNA synthetase class Ib catalytic" evidence="9">
    <location>
        <begin position="106"/>
        <end position="277"/>
    </location>
</feature>
<sequence>MSSSIRVRFAPSPTGYLHVGGARTALFNWLLVRREGGKMVLRIEDTDAARNTDQAMQAITDGMRWLGLDWDEGPEVGGDFGPYYQSERKEIYDRYLALLEAAGRVYTEDNGAVRFKFSRQPITIPDLVCGDINFAATEEPDMTVRRPDGGYIFHFCNVVDDLEMGITHVVRGEDHISNTWKHIDLFHAFGKEPPRYGHIPLLLNPDGSKMSKRDEGASVDGYREAGFLPQAVFNYLCLLGWTPKEDQAEIFTVNEAREWFDIGAVHHSNARFDMKKCVWVNQQHLRLLSDEALLAYALPYLEKAGLVVGELSFAAKVLNCVKEKVSLASEFPEWVHFFFREDFPYEDEVKQKLAANAQAATLAQALLDGLTQSEWDEEAIAAALPVVATEQKVKAGALMPLLRFALSGQTRGPDVKVMMILLGKPRVLARLGRLLDEVKAIAAL</sequence>
<accession>A0A5R8KC40</accession>
<comment type="catalytic activity">
    <reaction evidence="8">
        <text>tRNA(Glu) + L-glutamate + ATP = L-glutamyl-tRNA(Glu) + AMP + diphosphate</text>
        <dbReference type="Rhea" id="RHEA:23540"/>
        <dbReference type="Rhea" id="RHEA-COMP:9663"/>
        <dbReference type="Rhea" id="RHEA-COMP:9680"/>
        <dbReference type="ChEBI" id="CHEBI:29985"/>
        <dbReference type="ChEBI" id="CHEBI:30616"/>
        <dbReference type="ChEBI" id="CHEBI:33019"/>
        <dbReference type="ChEBI" id="CHEBI:78442"/>
        <dbReference type="ChEBI" id="CHEBI:78520"/>
        <dbReference type="ChEBI" id="CHEBI:456215"/>
        <dbReference type="EC" id="6.1.1.17"/>
    </reaction>
</comment>
<comment type="caution">
    <text evidence="11">The sequence shown here is derived from an EMBL/GenBank/DDBJ whole genome shotgun (WGS) entry which is preliminary data.</text>
</comment>
<reference evidence="11 12" key="1">
    <citation type="submission" date="2019-05" db="EMBL/GenBank/DDBJ databases">
        <title>Verrucobacter flavum gen. nov., sp. nov. a new member of the family Verrucomicrobiaceae.</title>
        <authorList>
            <person name="Szuroczki S."/>
            <person name="Abbaszade G."/>
            <person name="Szabo A."/>
            <person name="Felfoldi T."/>
            <person name="Schumann P."/>
            <person name="Boka K."/>
            <person name="Keki Z."/>
            <person name="Toumi M."/>
            <person name="Toth E."/>
        </authorList>
    </citation>
    <scope>NUCLEOTIDE SEQUENCE [LARGE SCALE GENOMIC DNA]</scope>
    <source>
        <strain evidence="11 12">MG-N-17</strain>
    </source>
</reference>
<dbReference type="EMBL" id="VAUV01000011">
    <property type="protein sequence ID" value="TLD69866.1"/>
    <property type="molecule type" value="Genomic_DNA"/>
</dbReference>
<gene>
    <name evidence="8" type="primary">gltX</name>
    <name evidence="11" type="ORF">FEM03_16235</name>
</gene>
<dbReference type="RefSeq" id="WP_138087324.1">
    <property type="nucleotide sequence ID" value="NZ_VAUV01000011.1"/>
</dbReference>
<comment type="caution">
    <text evidence="8">Lacks conserved residue(s) required for the propagation of feature annotation.</text>
</comment>
<dbReference type="GO" id="GO:0008270">
    <property type="term" value="F:zinc ion binding"/>
    <property type="evidence" value="ECO:0007669"/>
    <property type="project" value="InterPro"/>
</dbReference>
<evidence type="ECO:0000313" key="11">
    <source>
        <dbReference type="EMBL" id="TLD69866.1"/>
    </source>
</evidence>
<comment type="subcellular location">
    <subcellularLocation>
        <location evidence="8">Cytoplasm</location>
    </subcellularLocation>
</comment>
<comment type="subunit">
    <text evidence="8">Monomer.</text>
</comment>
<dbReference type="Gene3D" id="3.40.50.620">
    <property type="entry name" value="HUPs"/>
    <property type="match status" value="2"/>
</dbReference>
<keyword evidence="2 8" id="KW-0963">Cytoplasm</keyword>
<dbReference type="InterPro" id="IPR045462">
    <property type="entry name" value="aa-tRNA-synth_I_cd-bd"/>
</dbReference>
<dbReference type="CDD" id="cd00808">
    <property type="entry name" value="GluRS_core"/>
    <property type="match status" value="1"/>
</dbReference>
<evidence type="ECO:0000256" key="8">
    <source>
        <dbReference type="HAMAP-Rule" id="MF_00022"/>
    </source>
</evidence>
<dbReference type="GO" id="GO:0000049">
    <property type="term" value="F:tRNA binding"/>
    <property type="evidence" value="ECO:0007669"/>
    <property type="project" value="InterPro"/>
</dbReference>
<dbReference type="GO" id="GO:0005829">
    <property type="term" value="C:cytosol"/>
    <property type="evidence" value="ECO:0007669"/>
    <property type="project" value="TreeGrafter"/>
</dbReference>
<evidence type="ECO:0000256" key="3">
    <source>
        <dbReference type="ARBA" id="ARBA00022598"/>
    </source>
</evidence>
<dbReference type="GO" id="GO:0004818">
    <property type="term" value="F:glutamate-tRNA ligase activity"/>
    <property type="evidence" value="ECO:0007669"/>
    <property type="project" value="UniProtKB-UniRule"/>
</dbReference>